<name>A0A6H5H883_9HEMI</name>
<reference evidence="2 3" key="1">
    <citation type="submission" date="2020-02" db="EMBL/GenBank/DDBJ databases">
        <authorList>
            <person name="Ferguson B K."/>
        </authorList>
    </citation>
    <scope>NUCLEOTIDE SEQUENCE [LARGE SCALE GENOMIC DNA]</scope>
</reference>
<sequence>MKNGNDSIKYGPSVLLCYNGVREIAKSKLGKPRSWRRLPSQVPTSLYERSMIKGKLPIMRHYKLFGSKMAITMRMLCQNRPRAVIEALGRWPSHIDSAFYLPGGLQLRGYPSIAMPTSWFRSVRNLSHASLCLNEVFGLDFWVLKGDSMGCPSQCKPCCCNRMRDLSTSKAQPFSALSGWPGAPACATSQAENSRSPPFRRSQESRFRVPESPERALSMGAENTTISVRKILLVISAFRKEDFHRRLDRRDCESKVKFKDSNKMSSNSYVYAKHKDFTFCMAIAVFISTSLPMTTTTSMFHQPYHPTSSRFFMHIYPCMERHCCMTQKHQCLPWGANGLHKLENALMLPACSPLKVCQSNAAEQAEGFREIESHLGQEPSVPPPCRISHSVFLQSHSTSESRINERYSQTSLRRSGKTSQNFGPIMLGAKFYGKPIHNFVKYPPPVSTPSSIEIAQVSDFSGTQAFTNADRT</sequence>
<dbReference type="AlphaFoldDB" id="A0A6H5H883"/>
<feature type="region of interest" description="Disordered" evidence="1">
    <location>
        <begin position="185"/>
        <end position="214"/>
    </location>
</feature>
<evidence type="ECO:0000256" key="1">
    <source>
        <dbReference type="SAM" id="MobiDB-lite"/>
    </source>
</evidence>
<dbReference type="Proteomes" id="UP000479000">
    <property type="component" value="Unassembled WGS sequence"/>
</dbReference>
<evidence type="ECO:0000313" key="2">
    <source>
        <dbReference type="EMBL" id="CAB0014007.1"/>
    </source>
</evidence>
<evidence type="ECO:0000313" key="3">
    <source>
        <dbReference type="Proteomes" id="UP000479000"/>
    </source>
</evidence>
<dbReference type="EMBL" id="CADCXU010027062">
    <property type="protein sequence ID" value="CAB0014007.1"/>
    <property type="molecule type" value="Genomic_DNA"/>
</dbReference>
<organism evidence="2 3">
    <name type="scientific">Nesidiocoris tenuis</name>
    <dbReference type="NCBI Taxonomy" id="355587"/>
    <lineage>
        <taxon>Eukaryota</taxon>
        <taxon>Metazoa</taxon>
        <taxon>Ecdysozoa</taxon>
        <taxon>Arthropoda</taxon>
        <taxon>Hexapoda</taxon>
        <taxon>Insecta</taxon>
        <taxon>Pterygota</taxon>
        <taxon>Neoptera</taxon>
        <taxon>Paraneoptera</taxon>
        <taxon>Hemiptera</taxon>
        <taxon>Heteroptera</taxon>
        <taxon>Panheteroptera</taxon>
        <taxon>Cimicomorpha</taxon>
        <taxon>Miridae</taxon>
        <taxon>Dicyphina</taxon>
        <taxon>Nesidiocoris</taxon>
    </lineage>
</organism>
<feature type="compositionally biased region" description="Basic and acidic residues" evidence="1">
    <location>
        <begin position="201"/>
        <end position="214"/>
    </location>
</feature>
<gene>
    <name evidence="2" type="ORF">NTEN_LOCUS18541</name>
</gene>
<keyword evidence="3" id="KW-1185">Reference proteome</keyword>
<feature type="compositionally biased region" description="Polar residues" evidence="1">
    <location>
        <begin position="187"/>
        <end position="196"/>
    </location>
</feature>
<protein>
    <submittedName>
        <fullName evidence="2">Uncharacterized protein</fullName>
    </submittedName>
</protein>
<proteinExistence type="predicted"/>
<accession>A0A6H5H883</accession>